<evidence type="ECO:0000313" key="1">
    <source>
        <dbReference type="EMBL" id="OSM06869.1"/>
    </source>
</evidence>
<dbReference type="Proteomes" id="UP000194003">
    <property type="component" value="Unassembled WGS sequence"/>
</dbReference>
<dbReference type="AlphaFoldDB" id="A0A1Y2K8C1"/>
<keyword evidence="1" id="KW-0808">Transferase</keyword>
<sequence>MGPFALHLRSDAPGLADAVRLLYAHHPAEIAPPWATVADVHAAVLRAGGLRRWWRPQVRFHLEGPSPFQPFPADHAMPLLEWGMNFGVSSRANRYLMLHAAAVAAPDDSALILPGRPGSGKSTLATALAFRGWRLLSDEFGLVRPESGMMHPFPRPTALKNEAIDALAACIPEAQMGPRYLKTRKGTVCHVQPPAASVAAMARPAWPRWLLAPQYEAGAPVQWQELDPMEAFLRLGGGAFNYELLGRTGFDAVARISDDLLGCWSLTYGDLNAAIAAINERFGVR</sequence>
<dbReference type="GO" id="GO:0016301">
    <property type="term" value="F:kinase activity"/>
    <property type="evidence" value="ECO:0007669"/>
    <property type="project" value="UniProtKB-KW"/>
</dbReference>
<dbReference type="Gene3D" id="3.40.50.300">
    <property type="entry name" value="P-loop containing nucleotide triphosphate hydrolases"/>
    <property type="match status" value="1"/>
</dbReference>
<protein>
    <submittedName>
        <fullName evidence="1">Putative Hpr(Ser) kinase/phosphatase</fullName>
    </submittedName>
</protein>
<name>A0A1Y2K8C1_9PROT</name>
<dbReference type="EMBL" id="LVJN01000015">
    <property type="protein sequence ID" value="OSM06869.1"/>
    <property type="molecule type" value="Genomic_DNA"/>
</dbReference>
<dbReference type="NCBIfam" id="TIGR04352">
    <property type="entry name" value="HprK_rel_A"/>
    <property type="match status" value="1"/>
</dbReference>
<dbReference type="InterPro" id="IPR027417">
    <property type="entry name" value="P-loop_NTPase"/>
</dbReference>
<dbReference type="STRING" id="1434232.MAIT1_00255"/>
<dbReference type="InterPro" id="IPR027600">
    <property type="entry name" value="HprK-rel_A"/>
</dbReference>
<gene>
    <name evidence="1" type="ORF">MAIT1_00255</name>
</gene>
<organism evidence="1 2">
    <name type="scientific">Magnetofaba australis IT-1</name>
    <dbReference type="NCBI Taxonomy" id="1434232"/>
    <lineage>
        <taxon>Bacteria</taxon>
        <taxon>Pseudomonadati</taxon>
        <taxon>Pseudomonadota</taxon>
        <taxon>Magnetococcia</taxon>
        <taxon>Magnetococcales</taxon>
        <taxon>Magnetococcaceae</taxon>
        <taxon>Magnetofaba</taxon>
    </lineage>
</organism>
<keyword evidence="2" id="KW-1185">Reference proteome</keyword>
<comment type="caution">
    <text evidence="1">The sequence shown here is derived from an EMBL/GenBank/DDBJ whole genome shotgun (WGS) entry which is preliminary data.</text>
</comment>
<dbReference type="SUPFAM" id="SSF53795">
    <property type="entry name" value="PEP carboxykinase-like"/>
    <property type="match status" value="1"/>
</dbReference>
<proteinExistence type="predicted"/>
<reference evidence="1 2" key="1">
    <citation type="journal article" date="2016" name="BMC Genomics">
        <title>Combined genomic and structural analyses of a cultured magnetotactic bacterium reveals its niche adaptation to a dynamic environment.</title>
        <authorList>
            <person name="Araujo A.C."/>
            <person name="Morillo V."/>
            <person name="Cypriano J."/>
            <person name="Teixeira L.C."/>
            <person name="Leao P."/>
            <person name="Lyra S."/>
            <person name="Almeida L.G."/>
            <person name="Bazylinski D.A."/>
            <person name="Vasconcellos A.T."/>
            <person name="Abreu F."/>
            <person name="Lins U."/>
        </authorList>
    </citation>
    <scope>NUCLEOTIDE SEQUENCE [LARGE SCALE GENOMIC DNA]</scope>
    <source>
        <strain evidence="1 2">IT-1</strain>
    </source>
</reference>
<evidence type="ECO:0000313" key="2">
    <source>
        <dbReference type="Proteomes" id="UP000194003"/>
    </source>
</evidence>
<accession>A0A1Y2K8C1</accession>
<keyword evidence="1" id="KW-0418">Kinase</keyword>